<sequence>TNVNVSIESSLVSIRNNTIDSQEYNKILFEFRIRYMAFLSVYTLDSR</sequence>
<dbReference type="AlphaFoldDB" id="A0A177APP5"/>
<dbReference type="Proteomes" id="UP000078046">
    <property type="component" value="Unassembled WGS sequence"/>
</dbReference>
<keyword evidence="2" id="KW-1185">Reference proteome</keyword>
<dbReference type="EMBL" id="LWCA01003411">
    <property type="protein sequence ID" value="OAF63512.1"/>
    <property type="molecule type" value="Genomic_DNA"/>
</dbReference>
<feature type="non-terminal residue" evidence="1">
    <location>
        <position position="1"/>
    </location>
</feature>
<proteinExistence type="predicted"/>
<reference evidence="1 2" key="1">
    <citation type="submission" date="2016-04" db="EMBL/GenBank/DDBJ databases">
        <title>The genome of Intoshia linei affirms orthonectids as highly simplified spiralians.</title>
        <authorList>
            <person name="Mikhailov K.V."/>
            <person name="Slusarev G.S."/>
            <person name="Nikitin M.A."/>
            <person name="Logacheva M.D."/>
            <person name="Penin A."/>
            <person name="Aleoshin V."/>
            <person name="Panchin Y.V."/>
        </authorList>
    </citation>
    <scope>NUCLEOTIDE SEQUENCE [LARGE SCALE GENOMIC DNA]</scope>
    <source>
        <strain evidence="1">Intl2013</strain>
        <tissue evidence="1">Whole animal</tissue>
    </source>
</reference>
<organism evidence="1 2">
    <name type="scientific">Intoshia linei</name>
    <dbReference type="NCBI Taxonomy" id="1819745"/>
    <lineage>
        <taxon>Eukaryota</taxon>
        <taxon>Metazoa</taxon>
        <taxon>Spiralia</taxon>
        <taxon>Lophotrochozoa</taxon>
        <taxon>Mesozoa</taxon>
        <taxon>Orthonectida</taxon>
        <taxon>Rhopaluridae</taxon>
        <taxon>Intoshia</taxon>
    </lineage>
</organism>
<gene>
    <name evidence="1" type="ORF">A3Q56_08779</name>
</gene>
<accession>A0A177APP5</accession>
<evidence type="ECO:0000313" key="2">
    <source>
        <dbReference type="Proteomes" id="UP000078046"/>
    </source>
</evidence>
<protein>
    <submittedName>
        <fullName evidence="1">Uncharacterized protein</fullName>
    </submittedName>
</protein>
<name>A0A177APP5_9BILA</name>
<evidence type="ECO:0000313" key="1">
    <source>
        <dbReference type="EMBL" id="OAF63512.1"/>
    </source>
</evidence>
<comment type="caution">
    <text evidence="1">The sequence shown here is derived from an EMBL/GenBank/DDBJ whole genome shotgun (WGS) entry which is preliminary data.</text>
</comment>